<sequence length="713" mass="79841">MAEDLKHMFVGPMPVAKFLAKFVPSIKKRRPAGRINFTVPEGEGAYHGAFVEAMHASPFCPGLVFVDTHQKGDTNFKKYRKPDISVFSGQRPVDPPLDNVEWTKVELCIEVKPLADDPFQDPGEDVDRKTFVFEHRTNKADSARGQIASYAHAQHISQFRTSTLSICLMGDQARLIYWDRSATAVSERFNFVEDPKTLAEFFWRFSNLDAAQRGRDTSVTVASAKERERATERLVAENHYAGAELALEEEFFKFHIHDDKDKKDFYFIAPRPKALLHSPALAGRGTVGFIAFDPQHNSCVWVKDSWRIVVLEKEGDIYRLLHAHKVPHIPELLCAGDVLVNGHSQETLVESLREAKWACMLKSLTHHVHYRQAWKTIGTKLSLFSSTKQLCEGVRDAITAHSVAFEKAHVLHRDVSAGNVMFAPGQNGGLLIDWEMAKIIKPDEEEVARQTFRTGTWQFISGVRLLDPKKRHEFSDDLESFVHVLMYHLLRYRSSGIDCLNDLLHDLYNDFGAGVDGAAKGGRGKKQWFSRALFDMDDWRPQLPMPCANIIEDLQSLFEVLYISPKNLARMMKPEEASAARKSLNNATAVLKIFNDNLAVNEWLTDAGAMFQNIGPPTILAAGLPTVHKRGYSDARDSHATSMSRITDGSVGSGSSKRQRTAGPTLSSFFQFADAQEAAAREPPETSTSARGGPSHPATRTQPPRKSKGTQKK</sequence>
<keyword evidence="2" id="KW-1185">Reference proteome</keyword>
<name>A0ACB8R6W8_9AGAM</name>
<proteinExistence type="predicted"/>
<gene>
    <name evidence="1" type="ORF">FA95DRAFT_1684064</name>
</gene>
<comment type="caution">
    <text evidence="1">The sequence shown here is derived from an EMBL/GenBank/DDBJ whole genome shotgun (WGS) entry which is preliminary data.</text>
</comment>
<evidence type="ECO:0000313" key="2">
    <source>
        <dbReference type="Proteomes" id="UP000814033"/>
    </source>
</evidence>
<protein>
    <submittedName>
        <fullName evidence="1">Uncharacterized protein</fullName>
    </submittedName>
</protein>
<evidence type="ECO:0000313" key="1">
    <source>
        <dbReference type="EMBL" id="KAI0039894.1"/>
    </source>
</evidence>
<dbReference type="EMBL" id="MU276250">
    <property type="protein sequence ID" value="KAI0039894.1"/>
    <property type="molecule type" value="Genomic_DNA"/>
</dbReference>
<accession>A0ACB8R6W8</accession>
<dbReference type="Proteomes" id="UP000814033">
    <property type="component" value="Unassembled WGS sequence"/>
</dbReference>
<organism evidence="1 2">
    <name type="scientific">Auriscalpium vulgare</name>
    <dbReference type="NCBI Taxonomy" id="40419"/>
    <lineage>
        <taxon>Eukaryota</taxon>
        <taxon>Fungi</taxon>
        <taxon>Dikarya</taxon>
        <taxon>Basidiomycota</taxon>
        <taxon>Agaricomycotina</taxon>
        <taxon>Agaricomycetes</taxon>
        <taxon>Russulales</taxon>
        <taxon>Auriscalpiaceae</taxon>
        <taxon>Auriscalpium</taxon>
    </lineage>
</organism>
<reference evidence="1" key="2">
    <citation type="journal article" date="2022" name="New Phytol.">
        <title>Evolutionary transition to the ectomycorrhizal habit in the genomes of a hyperdiverse lineage of mushroom-forming fungi.</title>
        <authorList>
            <person name="Looney B."/>
            <person name="Miyauchi S."/>
            <person name="Morin E."/>
            <person name="Drula E."/>
            <person name="Courty P.E."/>
            <person name="Kohler A."/>
            <person name="Kuo A."/>
            <person name="LaButti K."/>
            <person name="Pangilinan J."/>
            <person name="Lipzen A."/>
            <person name="Riley R."/>
            <person name="Andreopoulos W."/>
            <person name="He G."/>
            <person name="Johnson J."/>
            <person name="Nolan M."/>
            <person name="Tritt A."/>
            <person name="Barry K.W."/>
            <person name="Grigoriev I.V."/>
            <person name="Nagy L.G."/>
            <person name="Hibbett D."/>
            <person name="Henrissat B."/>
            <person name="Matheny P.B."/>
            <person name="Labbe J."/>
            <person name="Martin F.M."/>
        </authorList>
    </citation>
    <scope>NUCLEOTIDE SEQUENCE</scope>
    <source>
        <strain evidence="1">FP105234-sp</strain>
    </source>
</reference>
<reference evidence="1" key="1">
    <citation type="submission" date="2021-02" db="EMBL/GenBank/DDBJ databases">
        <authorList>
            <consortium name="DOE Joint Genome Institute"/>
            <person name="Ahrendt S."/>
            <person name="Looney B.P."/>
            <person name="Miyauchi S."/>
            <person name="Morin E."/>
            <person name="Drula E."/>
            <person name="Courty P.E."/>
            <person name="Chicoki N."/>
            <person name="Fauchery L."/>
            <person name="Kohler A."/>
            <person name="Kuo A."/>
            <person name="Labutti K."/>
            <person name="Pangilinan J."/>
            <person name="Lipzen A."/>
            <person name="Riley R."/>
            <person name="Andreopoulos W."/>
            <person name="He G."/>
            <person name="Johnson J."/>
            <person name="Barry K.W."/>
            <person name="Grigoriev I.V."/>
            <person name="Nagy L."/>
            <person name="Hibbett D."/>
            <person name="Henrissat B."/>
            <person name="Matheny P.B."/>
            <person name="Labbe J."/>
            <person name="Martin F."/>
        </authorList>
    </citation>
    <scope>NUCLEOTIDE SEQUENCE</scope>
    <source>
        <strain evidence="1">FP105234-sp</strain>
    </source>
</reference>